<keyword evidence="5" id="KW-1185">Reference proteome</keyword>
<organism evidence="3 4">
    <name type="scientific">Brevibacillus reuszeri</name>
    <dbReference type="NCBI Taxonomy" id="54915"/>
    <lineage>
        <taxon>Bacteria</taxon>
        <taxon>Bacillati</taxon>
        <taxon>Bacillota</taxon>
        <taxon>Bacilli</taxon>
        <taxon>Bacillales</taxon>
        <taxon>Paenibacillaceae</taxon>
        <taxon>Brevibacillus</taxon>
    </lineage>
</organism>
<gene>
    <name evidence="3" type="ORF">ADS79_07585</name>
    <name evidence="2" type="ORF">BRE01_48540</name>
</gene>
<reference evidence="3" key="2">
    <citation type="submission" date="2015-07" db="EMBL/GenBank/DDBJ databases">
        <title>MeaNS - Measles Nucleotide Surveillance Program.</title>
        <authorList>
            <person name="Tran T."/>
            <person name="Druce J."/>
        </authorList>
    </citation>
    <scope>NUCLEOTIDE SEQUENCE</scope>
    <source>
        <strain evidence="3">DSM 9887</strain>
    </source>
</reference>
<accession>A0A0K9YYR8</accession>
<dbReference type="EMBL" id="BJON01000019">
    <property type="protein sequence ID" value="GED71152.1"/>
    <property type="molecule type" value="Genomic_DNA"/>
</dbReference>
<protein>
    <recommendedName>
        <fullName evidence="1">Heme-binding protein Shr-like Hb-interacting domain-containing protein</fullName>
    </recommendedName>
</protein>
<feature type="domain" description="Heme-binding protein Shr-like Hb-interacting" evidence="1">
    <location>
        <begin position="8"/>
        <end position="72"/>
    </location>
</feature>
<dbReference type="Proteomes" id="UP000036834">
    <property type="component" value="Unassembled WGS sequence"/>
</dbReference>
<dbReference type="EMBL" id="LGIQ01000005">
    <property type="protein sequence ID" value="KNB73787.1"/>
    <property type="molecule type" value="Genomic_DNA"/>
</dbReference>
<name>A0A0K9YYR8_9BACL</name>
<evidence type="ECO:0000313" key="3">
    <source>
        <dbReference type="EMBL" id="KNB73787.1"/>
    </source>
</evidence>
<dbReference type="Pfam" id="PF07550">
    <property type="entry name" value="Shr-like_HID"/>
    <property type="match status" value="1"/>
</dbReference>
<reference evidence="2 5" key="3">
    <citation type="submission" date="2019-06" db="EMBL/GenBank/DDBJ databases">
        <title>Whole genome shotgun sequence of Brevibacillus reuszeri NBRC 15719.</title>
        <authorList>
            <person name="Hosoyama A."/>
            <person name="Uohara A."/>
            <person name="Ohji S."/>
            <person name="Ichikawa N."/>
        </authorList>
    </citation>
    <scope>NUCLEOTIDE SEQUENCE [LARGE SCALE GENOMIC DNA]</scope>
    <source>
        <strain evidence="2 5">NBRC 15719</strain>
    </source>
</reference>
<evidence type="ECO:0000313" key="4">
    <source>
        <dbReference type="Proteomes" id="UP000036834"/>
    </source>
</evidence>
<evidence type="ECO:0000259" key="1">
    <source>
        <dbReference type="Pfam" id="PF07550"/>
    </source>
</evidence>
<dbReference type="AlphaFoldDB" id="A0A0K9YYR8"/>
<dbReference type="InterPro" id="IPR011432">
    <property type="entry name" value="Shr-like_HID"/>
</dbReference>
<dbReference type="RefSeq" id="WP_049737796.1">
    <property type="nucleotide sequence ID" value="NZ_JBCNIY010000027.1"/>
</dbReference>
<comment type="caution">
    <text evidence="3">The sequence shown here is derived from an EMBL/GenBank/DDBJ whole genome shotgun (WGS) entry which is preliminary data.</text>
</comment>
<sequence length="73" mass="7960">MLTKTSGSQQNLKLSFPDDAAWRQSITSVLVGNYALRPGMDYVIANGTILFTAAWDPQLIKIIATGYKDAVVN</sequence>
<reference evidence="4" key="1">
    <citation type="submission" date="2015-07" db="EMBL/GenBank/DDBJ databases">
        <title>Genome sequencing project for genomic taxonomy and phylogenomics of Bacillus-like bacteria.</title>
        <authorList>
            <person name="Liu B."/>
            <person name="Wang J."/>
            <person name="Zhu Y."/>
            <person name="Liu G."/>
            <person name="Chen Q."/>
            <person name="Chen Z."/>
            <person name="Lan J."/>
            <person name="Che J."/>
            <person name="Ge C."/>
            <person name="Shi H."/>
            <person name="Pan Z."/>
            <person name="Liu X."/>
        </authorList>
    </citation>
    <scope>NUCLEOTIDE SEQUENCE [LARGE SCALE GENOMIC DNA]</scope>
    <source>
        <strain evidence="4">DSM 9887</strain>
    </source>
</reference>
<proteinExistence type="predicted"/>
<dbReference type="Proteomes" id="UP000319578">
    <property type="component" value="Unassembled WGS sequence"/>
</dbReference>
<dbReference type="PATRIC" id="fig|54915.3.peg.6950"/>
<evidence type="ECO:0000313" key="5">
    <source>
        <dbReference type="Proteomes" id="UP000319578"/>
    </source>
</evidence>
<evidence type="ECO:0000313" key="2">
    <source>
        <dbReference type="EMBL" id="GED71152.1"/>
    </source>
</evidence>